<sequence length="391" mass="46369">MLLDFFFQLRDAKIPVTVREYLTLLEGMKAQFMAPSLDNFYHLSRLTLVKDERFFDRFDQVFGNYFKGMEKNMDLFAQLPKDWLEKRFNREFTPEEMAAIEAMGGLDKLMERLKELLKEQKERHEGGNKWIGSGGTSPFGNNGYNPEGIRIGQEESRNRKAVKVWDQRLYQDYDDNLEIGTRNIKMALRRLRRFAREGAEEELDLDNTIESTARNAGWLDLKMRPERHNSVKVLLLMDVGGSMDDHIRRTEELFSAAKSEFKHLEFYYFHNCVYDFLWKKNHRRHSERTKSWDILRTYNSDYRLIFVGDATMSPYEILQPGGSVEYNNKEAGAVWLRRFLDRFPKAVWLNPEPEGLWQYRHSIEIIQNILEHQMYPLTVKGLEQAMRSLSK</sequence>
<dbReference type="RefSeq" id="WP_256764126.1">
    <property type="nucleotide sequence ID" value="NZ_JANIGO010000002.1"/>
</dbReference>
<gene>
    <name evidence="1" type="ORF">NQT62_07930</name>
</gene>
<dbReference type="Pfam" id="PF05762">
    <property type="entry name" value="VWA_CoxE"/>
    <property type="match status" value="1"/>
</dbReference>
<protein>
    <submittedName>
        <fullName evidence="1">VWA domain-containing protein</fullName>
    </submittedName>
</protein>
<evidence type="ECO:0000313" key="1">
    <source>
        <dbReference type="EMBL" id="MCQ8896361.1"/>
    </source>
</evidence>
<accession>A0ABT1WH48</accession>
<keyword evidence="2" id="KW-1185">Reference proteome</keyword>
<dbReference type="Proteomes" id="UP001204142">
    <property type="component" value="Unassembled WGS sequence"/>
</dbReference>
<evidence type="ECO:0000313" key="2">
    <source>
        <dbReference type="Proteomes" id="UP001204142"/>
    </source>
</evidence>
<comment type="caution">
    <text evidence="1">The sequence shown here is derived from an EMBL/GenBank/DDBJ whole genome shotgun (WGS) entry which is preliminary data.</text>
</comment>
<name>A0ABT1WH48_9BURK</name>
<dbReference type="PANTHER" id="PTHR39338">
    <property type="entry name" value="BLL5662 PROTEIN-RELATED"/>
    <property type="match status" value="1"/>
</dbReference>
<dbReference type="PANTHER" id="PTHR39338:SF7">
    <property type="entry name" value="BLL6692 PROTEIN"/>
    <property type="match status" value="1"/>
</dbReference>
<organism evidence="1 2">
    <name type="scientific">Limnobacter humi</name>
    <dbReference type="NCBI Taxonomy" id="1778671"/>
    <lineage>
        <taxon>Bacteria</taxon>
        <taxon>Pseudomonadati</taxon>
        <taxon>Pseudomonadota</taxon>
        <taxon>Betaproteobacteria</taxon>
        <taxon>Burkholderiales</taxon>
        <taxon>Burkholderiaceae</taxon>
        <taxon>Limnobacter</taxon>
    </lineage>
</organism>
<reference evidence="1 2" key="1">
    <citation type="submission" date="2022-07" db="EMBL/GenBank/DDBJ databases">
        <authorList>
            <person name="Xamxidin M."/>
            <person name="Wu M."/>
        </authorList>
    </citation>
    <scope>NUCLEOTIDE SEQUENCE [LARGE SCALE GENOMIC DNA]</scope>
    <source>
        <strain evidence="1 2">NBRC 111650</strain>
    </source>
</reference>
<dbReference type="InterPro" id="IPR008912">
    <property type="entry name" value="Uncharacterised_CoxE"/>
</dbReference>
<proteinExistence type="predicted"/>
<dbReference type="EMBL" id="JANIGO010000002">
    <property type="protein sequence ID" value="MCQ8896361.1"/>
    <property type="molecule type" value="Genomic_DNA"/>
</dbReference>